<feature type="compositionally biased region" description="Polar residues" evidence="2">
    <location>
        <begin position="16"/>
        <end position="28"/>
    </location>
</feature>
<reference evidence="4" key="1">
    <citation type="journal article" date="2019" name="Int. J. Syst. Evol. Microbiol.">
        <title>The Global Catalogue of Microorganisms (GCM) 10K type strain sequencing project: providing services to taxonomists for standard genome sequencing and annotation.</title>
        <authorList>
            <consortium name="The Broad Institute Genomics Platform"/>
            <consortium name="The Broad Institute Genome Sequencing Center for Infectious Disease"/>
            <person name="Wu L."/>
            <person name="Ma J."/>
        </authorList>
    </citation>
    <scope>NUCLEOTIDE SEQUENCE [LARGE SCALE GENOMIC DNA]</scope>
    <source>
        <strain evidence="4">JCM 17138</strain>
    </source>
</reference>
<dbReference type="PRINTS" id="PR00364">
    <property type="entry name" value="DISEASERSIST"/>
</dbReference>
<protein>
    <recommendedName>
        <fullName evidence="5">Tetratricopeptide repeat protein</fullName>
    </recommendedName>
</protein>
<organism evidence="3 4">
    <name type="scientific">Streptomyces coacervatus</name>
    <dbReference type="NCBI Taxonomy" id="647381"/>
    <lineage>
        <taxon>Bacteria</taxon>
        <taxon>Bacillati</taxon>
        <taxon>Actinomycetota</taxon>
        <taxon>Actinomycetes</taxon>
        <taxon>Kitasatosporales</taxon>
        <taxon>Streptomycetaceae</taxon>
        <taxon>Streptomyces</taxon>
    </lineage>
</organism>
<dbReference type="InterPro" id="IPR011990">
    <property type="entry name" value="TPR-like_helical_dom_sf"/>
</dbReference>
<accession>A0ABP7H620</accession>
<evidence type="ECO:0000313" key="3">
    <source>
        <dbReference type="EMBL" id="GAA3786089.1"/>
    </source>
</evidence>
<dbReference type="Gene3D" id="1.25.40.10">
    <property type="entry name" value="Tetratricopeptide repeat domain"/>
    <property type="match status" value="1"/>
</dbReference>
<gene>
    <name evidence="3" type="ORF">GCM10022403_021140</name>
</gene>
<dbReference type="EMBL" id="BAABDE010000008">
    <property type="protein sequence ID" value="GAA3786089.1"/>
    <property type="molecule type" value="Genomic_DNA"/>
</dbReference>
<keyword evidence="1" id="KW-0802">TPR repeat</keyword>
<evidence type="ECO:0008006" key="5">
    <source>
        <dbReference type="Google" id="ProtNLM"/>
    </source>
</evidence>
<feature type="region of interest" description="Disordered" evidence="2">
    <location>
        <begin position="1"/>
        <end position="34"/>
    </location>
</feature>
<dbReference type="Proteomes" id="UP001501009">
    <property type="component" value="Unassembled WGS sequence"/>
</dbReference>
<evidence type="ECO:0000313" key="4">
    <source>
        <dbReference type="Proteomes" id="UP001501009"/>
    </source>
</evidence>
<dbReference type="RefSeq" id="WP_275773844.1">
    <property type="nucleotide sequence ID" value="NZ_BAABDE010000008.1"/>
</dbReference>
<dbReference type="Gene3D" id="3.40.50.300">
    <property type="entry name" value="P-loop containing nucleotide triphosphate hydrolases"/>
    <property type="match status" value="1"/>
</dbReference>
<dbReference type="PROSITE" id="PS50005">
    <property type="entry name" value="TPR"/>
    <property type="match status" value="1"/>
</dbReference>
<dbReference type="InterPro" id="IPR019734">
    <property type="entry name" value="TPR_rpt"/>
</dbReference>
<dbReference type="InterPro" id="IPR027417">
    <property type="entry name" value="P-loop_NTPase"/>
</dbReference>
<sequence length="929" mass="102915">MARTASVSLARLSESAGPQPTRGRSTTGDVDDSDGVLREVLQQARALDGRGPAVIVLHGPPGIGKFTRADLAAHVLQEDEGAVVLELRPGRTPRGPANEYRELLRMLGARAVLPLETDADHLVEDYAKVTRNVRTVLLLDDVTDWSQVRPLLPAGPQGLVIATSLQPYDGQLGLEPEKVQQVHVKGPDASECAEIFAAAVGGARPLPEDLRIAEIVDVCERRPLAVKLAGALCAHHTGMSGGRFVAELRRRQSEQQKRWLRPSKQSYDLPMDTVLSWAYDDLLEPLQRDLLQHLALPETSTVNAYTAAALTDHGRAGTPRADTVRDTTRVLDELADLHFLERQHHQRFRIASAVRKFAAAQLSVSQKDYEDVECDEEAALRLLAAYRRLTLAAQSCLDGQAVSPLSPFSGPASARLWLEEERGAIMRSLQIAERIDPGITYDVVKTLCTFFVTTGDFGSLAMLADVVGREGQESEDPESPVLARILCVVGLAVGILARKDGQLRQSYLQLRDVREQYAAVGDLVAEAWATRHMGVTLHCMGDFALAMRHLRWAQELLEESIRRQERDPNSREAWVLHSLGALYTDVGAFEEAKDCLDQSIRLHEAHGNLRGGAWAKVVLAACLRERCEQEEQQQAQGALDRTREPRRLLDEAAWGFERTGDRSGLACVRLERGRIEMNRDPATARQMLHQALAALTAGSGGVEGEQACPDRRALAWTHFEYARSLRNPDEAEQRNAELAESEALFDTMGDRYGAACVAWERATSEAMPRKKRRARLQRVREAFRQLGNERKADMVRRTLGEEPDQNRNPDSVLQSHCTIQPVVVGSVPVVRAQPFKVRLEVQLDPDFAHLLESTRGEQGHELRLMTMAPCAEIEPFDQLLPPLRQGGLSGEVELTPRLSGRQEMRFTLLAESNGSVLQEIECEVEVKDA</sequence>
<keyword evidence="4" id="KW-1185">Reference proteome</keyword>
<evidence type="ECO:0000256" key="1">
    <source>
        <dbReference type="PROSITE-ProRule" id="PRU00339"/>
    </source>
</evidence>
<name>A0ABP7H620_9ACTN</name>
<dbReference type="SUPFAM" id="SSF48452">
    <property type="entry name" value="TPR-like"/>
    <property type="match status" value="1"/>
</dbReference>
<dbReference type="SMART" id="SM00028">
    <property type="entry name" value="TPR"/>
    <property type="match status" value="2"/>
</dbReference>
<dbReference type="SUPFAM" id="SSF52540">
    <property type="entry name" value="P-loop containing nucleoside triphosphate hydrolases"/>
    <property type="match status" value="1"/>
</dbReference>
<comment type="caution">
    <text evidence="3">The sequence shown here is derived from an EMBL/GenBank/DDBJ whole genome shotgun (WGS) entry which is preliminary data.</text>
</comment>
<evidence type="ECO:0000256" key="2">
    <source>
        <dbReference type="SAM" id="MobiDB-lite"/>
    </source>
</evidence>
<feature type="repeat" description="TPR" evidence="1">
    <location>
        <begin position="573"/>
        <end position="606"/>
    </location>
</feature>
<proteinExistence type="predicted"/>